<organism evidence="2 3">
    <name type="scientific">Anaeromicropila herbilytica</name>
    <dbReference type="NCBI Taxonomy" id="2785025"/>
    <lineage>
        <taxon>Bacteria</taxon>
        <taxon>Bacillati</taxon>
        <taxon>Bacillota</taxon>
        <taxon>Clostridia</taxon>
        <taxon>Lachnospirales</taxon>
        <taxon>Lachnospiraceae</taxon>
        <taxon>Anaeromicropila</taxon>
    </lineage>
</organism>
<sequence>MKKKLVFIVSLLFMLCVTSIPVTTSAAAEKNVTKSFKETKKVTKLVNELNDWTGYQYIYLLKNGEKKTVQLTDKNILNIAGFNYYEPNLGDIATATQKGIIKRTNLLFGKKPNLTTLNTYDSKTAQEQMNKNGEFISVVSGGAITTMVGDWGTYAPSMKVLKITKVNQKTFHVYVETYFREVGTKKKDYYGVTKFTIQKTTNKSSNGYIITGIKLQKAKKVAK</sequence>
<name>A0A7R7IEV3_9FIRM</name>
<dbReference type="Proteomes" id="UP000595897">
    <property type="component" value="Chromosome"/>
</dbReference>
<evidence type="ECO:0000313" key="2">
    <source>
        <dbReference type="EMBL" id="BCN31493.1"/>
    </source>
</evidence>
<keyword evidence="3" id="KW-1185">Reference proteome</keyword>
<keyword evidence="1" id="KW-0732">Signal</keyword>
<gene>
    <name evidence="2" type="ORF">bsdtb5_27880</name>
</gene>
<feature type="chain" id="PRO_5039203966" evidence="1">
    <location>
        <begin position="27"/>
        <end position="223"/>
    </location>
</feature>
<dbReference type="EMBL" id="AP024169">
    <property type="protein sequence ID" value="BCN31493.1"/>
    <property type="molecule type" value="Genomic_DNA"/>
</dbReference>
<accession>A0A7R7IEV3</accession>
<protein>
    <submittedName>
        <fullName evidence="2">Uncharacterized protein</fullName>
    </submittedName>
</protein>
<proteinExistence type="predicted"/>
<feature type="signal peptide" evidence="1">
    <location>
        <begin position="1"/>
        <end position="26"/>
    </location>
</feature>
<reference evidence="2 3" key="1">
    <citation type="submission" date="2020-11" db="EMBL/GenBank/DDBJ databases">
        <title>Draft genome sequencing of a Lachnospiraceae strain isolated from anoxic soil subjected to BSD treatment.</title>
        <authorList>
            <person name="Uek A."/>
            <person name="Tonouchi A."/>
        </authorList>
    </citation>
    <scope>NUCLEOTIDE SEQUENCE [LARGE SCALE GENOMIC DNA]</scope>
    <source>
        <strain evidence="2 3">TB5</strain>
    </source>
</reference>
<dbReference type="RefSeq" id="WP_271712607.1">
    <property type="nucleotide sequence ID" value="NZ_AP024169.1"/>
</dbReference>
<evidence type="ECO:0000256" key="1">
    <source>
        <dbReference type="SAM" id="SignalP"/>
    </source>
</evidence>
<dbReference type="AlphaFoldDB" id="A0A7R7IEV3"/>
<dbReference type="KEGG" id="ahb:bsdtb5_27880"/>
<evidence type="ECO:0000313" key="3">
    <source>
        <dbReference type="Proteomes" id="UP000595897"/>
    </source>
</evidence>